<evidence type="ECO:0000313" key="6">
    <source>
        <dbReference type="Proteomes" id="UP001266305"/>
    </source>
</evidence>
<dbReference type="PROSITE" id="PS50905">
    <property type="entry name" value="FERRITIN_LIKE"/>
    <property type="match status" value="1"/>
</dbReference>
<feature type="compositionally biased region" description="Low complexity" evidence="3">
    <location>
        <begin position="153"/>
        <end position="166"/>
    </location>
</feature>
<evidence type="ECO:0000256" key="2">
    <source>
        <dbReference type="RuleBase" id="RU361145"/>
    </source>
</evidence>
<dbReference type="InterPro" id="IPR009040">
    <property type="entry name" value="Ferritin-like_diiron"/>
</dbReference>
<name>A0ABQ9UMS9_SAGOE</name>
<proteinExistence type="inferred from homology"/>
<comment type="subcellular location">
    <subcellularLocation>
        <location evidence="1">Autolysosome</location>
    </subcellularLocation>
</comment>
<feature type="compositionally biased region" description="Polar residues" evidence="3">
    <location>
        <begin position="7"/>
        <end position="16"/>
    </location>
</feature>
<comment type="function">
    <text evidence="2">Stores iron in a soluble, non-toxic, readily available form. Important for iron homeostasis. Iron is taken up in the ferrous form and deposited as ferric hydroxides after oxidation.</text>
</comment>
<keyword evidence="2" id="KW-0408">Iron</keyword>
<gene>
    <name evidence="5" type="ORF">P7K49_023809</name>
</gene>
<evidence type="ECO:0000256" key="1">
    <source>
        <dbReference type="ARBA" id="ARBA00044942"/>
    </source>
</evidence>
<evidence type="ECO:0000259" key="4">
    <source>
        <dbReference type="PROSITE" id="PS50905"/>
    </source>
</evidence>
<comment type="similarity">
    <text evidence="2">Belongs to the ferritin family.</text>
</comment>
<dbReference type="InterPro" id="IPR009078">
    <property type="entry name" value="Ferritin-like_SF"/>
</dbReference>
<dbReference type="Proteomes" id="UP001266305">
    <property type="component" value="Unassembled WGS sequence"/>
</dbReference>
<comment type="caution">
    <text evidence="5">The sequence shown here is derived from an EMBL/GenBank/DDBJ whole genome shotgun (WGS) entry which is preliminary data.</text>
</comment>
<sequence length="366" mass="38967">MKANVGVVQTSSNSHSVPGLGRAVSHRTIASGDCARTKDGQEPPDPARGGERATGAGGSRAGGPHGRGGVAPCPERPGLDRDNGLRLPCPPYWAGGYTGGSTDAAADSARDAQRTRAPRQTRFPGLTAVAAKEQSQCNAAPCRRPRERAPATAARAVQETRPVPRTTAPPPSLGDEGAGLAPGIVPCPRSCTTKTTQGYSRNGQDQEIPRRRGIMGLQRAVSAIALSAHTKKKLTWVQAPFQLATGVPGRQSHLTLNVTNLLDRVFGQNRSGDFLRASDRPLISYPLGTSATIFSPSPASAPIRQNYSTDLEAAVSRLVNVYLQASYTYLSLGYFDHDDVALEGVSHFFRKSAKEKRKGYEHLLKR</sequence>
<reference evidence="5 6" key="1">
    <citation type="submission" date="2023-05" db="EMBL/GenBank/DDBJ databases">
        <title>B98-5 Cell Line De Novo Hybrid Assembly: An Optical Mapping Approach.</title>
        <authorList>
            <person name="Kananen K."/>
            <person name="Auerbach J.A."/>
            <person name="Kautto E."/>
            <person name="Blachly J.S."/>
        </authorList>
    </citation>
    <scope>NUCLEOTIDE SEQUENCE [LARGE SCALE GENOMIC DNA]</scope>
    <source>
        <strain evidence="5">B95-8</strain>
        <tissue evidence="5">Cell line</tissue>
    </source>
</reference>
<protein>
    <recommendedName>
        <fullName evidence="2">Ferritin</fullName>
    </recommendedName>
</protein>
<dbReference type="EMBL" id="JASSZA010000011">
    <property type="protein sequence ID" value="KAK2098358.1"/>
    <property type="molecule type" value="Genomic_DNA"/>
</dbReference>
<keyword evidence="6" id="KW-1185">Reference proteome</keyword>
<organism evidence="5 6">
    <name type="scientific">Saguinus oedipus</name>
    <name type="common">Cotton-top tamarin</name>
    <name type="synonym">Oedipomidas oedipus</name>
    <dbReference type="NCBI Taxonomy" id="9490"/>
    <lineage>
        <taxon>Eukaryota</taxon>
        <taxon>Metazoa</taxon>
        <taxon>Chordata</taxon>
        <taxon>Craniata</taxon>
        <taxon>Vertebrata</taxon>
        <taxon>Euteleostomi</taxon>
        <taxon>Mammalia</taxon>
        <taxon>Eutheria</taxon>
        <taxon>Euarchontoglires</taxon>
        <taxon>Primates</taxon>
        <taxon>Haplorrhini</taxon>
        <taxon>Platyrrhini</taxon>
        <taxon>Cebidae</taxon>
        <taxon>Callitrichinae</taxon>
        <taxon>Saguinus</taxon>
    </lineage>
</organism>
<keyword evidence="2" id="KW-0479">Metal-binding</keyword>
<accession>A0ABQ9UMS9</accession>
<keyword evidence="2" id="KW-0409">Iron storage</keyword>
<dbReference type="SUPFAM" id="SSF47240">
    <property type="entry name" value="Ferritin-like"/>
    <property type="match status" value="1"/>
</dbReference>
<dbReference type="Gene3D" id="1.20.1260.10">
    <property type="match status" value="1"/>
</dbReference>
<evidence type="ECO:0000256" key="3">
    <source>
        <dbReference type="SAM" id="MobiDB-lite"/>
    </source>
</evidence>
<feature type="compositionally biased region" description="Gly residues" evidence="3">
    <location>
        <begin position="55"/>
        <end position="69"/>
    </location>
</feature>
<dbReference type="PANTHER" id="PTHR11431:SF47">
    <property type="entry name" value="FERRITIN LIGHT CHAIN"/>
    <property type="match status" value="1"/>
</dbReference>
<evidence type="ECO:0000313" key="5">
    <source>
        <dbReference type="EMBL" id="KAK2098358.1"/>
    </source>
</evidence>
<dbReference type="InterPro" id="IPR012347">
    <property type="entry name" value="Ferritin-like"/>
</dbReference>
<dbReference type="PANTHER" id="PTHR11431">
    <property type="entry name" value="FERRITIN"/>
    <property type="match status" value="1"/>
</dbReference>
<feature type="region of interest" description="Disordered" evidence="3">
    <location>
        <begin position="100"/>
        <end position="119"/>
    </location>
</feature>
<dbReference type="InterPro" id="IPR001519">
    <property type="entry name" value="Ferritin"/>
</dbReference>
<feature type="domain" description="Ferritin-like diiron" evidence="4">
    <location>
        <begin position="305"/>
        <end position="366"/>
    </location>
</feature>
<feature type="region of interest" description="Disordered" evidence="3">
    <location>
        <begin position="1"/>
        <end position="85"/>
    </location>
</feature>
<feature type="region of interest" description="Disordered" evidence="3">
    <location>
        <begin position="153"/>
        <end position="186"/>
    </location>
</feature>